<dbReference type="Gene3D" id="3.30.70.330">
    <property type="match status" value="4"/>
</dbReference>
<feature type="compositionally biased region" description="Basic and acidic residues" evidence="2">
    <location>
        <begin position="186"/>
        <end position="207"/>
    </location>
</feature>
<organism evidence="4 5">
    <name type="scientific">Puccinia sorghi</name>
    <dbReference type="NCBI Taxonomy" id="27349"/>
    <lineage>
        <taxon>Eukaryota</taxon>
        <taxon>Fungi</taxon>
        <taxon>Dikarya</taxon>
        <taxon>Basidiomycota</taxon>
        <taxon>Pucciniomycotina</taxon>
        <taxon>Pucciniomycetes</taxon>
        <taxon>Pucciniales</taxon>
        <taxon>Pucciniaceae</taxon>
        <taxon>Puccinia</taxon>
    </lineage>
</organism>
<dbReference type="PROSITE" id="PS50102">
    <property type="entry name" value="RRM"/>
    <property type="match status" value="4"/>
</dbReference>
<dbReference type="OrthoDB" id="439639at2759"/>
<proteinExistence type="predicted"/>
<dbReference type="SUPFAM" id="SSF54928">
    <property type="entry name" value="RNA-binding domain, RBD"/>
    <property type="match status" value="3"/>
</dbReference>
<feature type="region of interest" description="Disordered" evidence="2">
    <location>
        <begin position="110"/>
        <end position="163"/>
    </location>
</feature>
<dbReference type="PANTHER" id="PTHR48034">
    <property type="entry name" value="TRANSFORMER-2 SEX-DETERMINING PROTEIN-RELATED"/>
    <property type="match status" value="1"/>
</dbReference>
<keyword evidence="5" id="KW-1185">Reference proteome</keyword>
<dbReference type="InterPro" id="IPR035979">
    <property type="entry name" value="RBD_domain_sf"/>
</dbReference>
<dbReference type="SMART" id="SM00360">
    <property type="entry name" value="RRM"/>
    <property type="match status" value="4"/>
</dbReference>
<feature type="compositionally biased region" description="Polar residues" evidence="2">
    <location>
        <begin position="58"/>
        <end position="68"/>
    </location>
</feature>
<feature type="domain" description="RRM" evidence="3">
    <location>
        <begin position="427"/>
        <end position="499"/>
    </location>
</feature>
<feature type="compositionally biased region" description="Polar residues" evidence="2">
    <location>
        <begin position="217"/>
        <end position="228"/>
    </location>
</feature>
<feature type="domain" description="RRM" evidence="3">
    <location>
        <begin position="242"/>
        <end position="319"/>
    </location>
</feature>
<dbReference type="AlphaFoldDB" id="A0A0L6VG52"/>
<feature type="domain" description="RRM" evidence="3">
    <location>
        <begin position="639"/>
        <end position="716"/>
    </location>
</feature>
<sequence>MAFVGYKSQEQAAWIKDVWEGVWLDGRSARGTGSRISVEWAKGIEDCAKTRAAPLTKTPATSSSSLNPPTKKPKLHVAAKTEDAQFAEFMTLSNPRKNKSLVHEIMELSAPHPPKSSSQSIDPPAPHPHKSAPTETQNLAAVESFSRSSSSSPPPVIGDDEDMTDKEYLARRMKRKLTDTIELQSEAEKPSPESKEWDQNFDEKADENPAVEPQANVPPNQTSLNSTEPAVISDEETILESGRLFLRNLAFSVTEEEIRALFEPFGNIAQVHILLDHERKPKGLGYVSFSKSSDALDAYRKLDQSDFQGRLLHILPAVTRNPRTESSYSTSKGQNTVKREQDAKRKLESSKQFNWATLYMNSDAVASSVADRLKISKAELFNPDAQNPAVKLALAETHVITETKQFLEDNGINVEAFEKLKSSRSPTTILVKNIPYDTSATVIKALFSEHGSVIKVLMPPSGTIAVVEMGDKEDTKSAFRSLSYKRIGNSVLYLEKAPLDLWKIDPGKSEVSTIIDAPPADPAKEEEAGEPGSTLFVKNLSFGTTPEALASRFSNLPSYLFSRIQTKPDPKNPAHRLSMGFGFVGFRTVDAAQQALTRMQGCHLDGHCLELKFAKRGREQEEKEERSGKADDKEKAATNKLLIKNLAFEINKKELYELFGVYGKIKSVRLPKKLDRKSRGFGFVEYHTKKEAQEALTSLKFSHLLGRHLVIEFANDADPALDLDSLRNSQSSFLKLHNSHQKKKFTPLSHLNHLDDHDGLEN</sequence>
<evidence type="ECO:0000256" key="2">
    <source>
        <dbReference type="SAM" id="MobiDB-lite"/>
    </source>
</evidence>
<dbReference type="VEuPathDB" id="FungiDB:VP01_1672g7"/>
<feature type="region of interest" description="Disordered" evidence="2">
    <location>
        <begin position="322"/>
        <end position="343"/>
    </location>
</feature>
<feature type="region of interest" description="Disordered" evidence="2">
    <location>
        <begin position="51"/>
        <end position="78"/>
    </location>
</feature>
<keyword evidence="1" id="KW-0694">RNA-binding</keyword>
<feature type="region of interest" description="Disordered" evidence="2">
    <location>
        <begin position="179"/>
        <end position="229"/>
    </location>
</feature>
<dbReference type="STRING" id="27349.A0A0L6VG52"/>
<accession>A0A0L6VG52</accession>
<evidence type="ECO:0000313" key="5">
    <source>
        <dbReference type="Proteomes" id="UP000037035"/>
    </source>
</evidence>
<comment type="caution">
    <text evidence="4">The sequence shown here is derived from an EMBL/GenBank/DDBJ whole genome shotgun (WGS) entry which is preliminary data.</text>
</comment>
<evidence type="ECO:0000259" key="3">
    <source>
        <dbReference type="PROSITE" id="PS50102"/>
    </source>
</evidence>
<reference evidence="4 5" key="1">
    <citation type="submission" date="2015-08" db="EMBL/GenBank/DDBJ databases">
        <title>Next Generation Sequencing and Analysis of the Genome of Puccinia sorghi L Schw, the Causal Agent of Maize Common Rust.</title>
        <authorList>
            <person name="Rochi L."/>
            <person name="Burguener G."/>
            <person name="Darino M."/>
            <person name="Turjanski A."/>
            <person name="Kreff E."/>
            <person name="Dieguez M.J."/>
            <person name="Sacco F."/>
        </authorList>
    </citation>
    <scope>NUCLEOTIDE SEQUENCE [LARGE SCALE GENOMIC DNA]</scope>
    <source>
        <strain evidence="4 5">RO10H11247</strain>
    </source>
</reference>
<dbReference type="EMBL" id="LAVV01006473">
    <property type="protein sequence ID" value="KNZ59733.1"/>
    <property type="molecule type" value="Genomic_DNA"/>
</dbReference>
<gene>
    <name evidence="4" type="ORF">VP01_1672g7</name>
</gene>
<dbReference type="CDD" id="cd12320">
    <property type="entry name" value="RRM6_RBM19_RRM5_MRD1"/>
    <property type="match status" value="1"/>
</dbReference>
<dbReference type="Pfam" id="PF00076">
    <property type="entry name" value="RRM_1"/>
    <property type="match status" value="4"/>
</dbReference>
<dbReference type="InterPro" id="IPR000504">
    <property type="entry name" value="RRM_dom"/>
</dbReference>
<dbReference type="InterPro" id="IPR050441">
    <property type="entry name" value="RBM"/>
</dbReference>
<dbReference type="Proteomes" id="UP000037035">
    <property type="component" value="Unassembled WGS sequence"/>
</dbReference>
<protein>
    <recommendedName>
        <fullName evidence="3">RRM domain-containing protein</fullName>
    </recommendedName>
</protein>
<name>A0A0L6VG52_9BASI</name>
<feature type="domain" description="RRM" evidence="3">
    <location>
        <begin position="533"/>
        <end position="616"/>
    </location>
</feature>
<evidence type="ECO:0000313" key="4">
    <source>
        <dbReference type="EMBL" id="KNZ59733.1"/>
    </source>
</evidence>
<evidence type="ECO:0000256" key="1">
    <source>
        <dbReference type="PROSITE-ProRule" id="PRU00176"/>
    </source>
</evidence>
<dbReference type="GO" id="GO:0003723">
    <property type="term" value="F:RNA binding"/>
    <property type="evidence" value="ECO:0007669"/>
    <property type="project" value="UniProtKB-UniRule"/>
</dbReference>
<dbReference type="InterPro" id="IPR012677">
    <property type="entry name" value="Nucleotide-bd_a/b_plait_sf"/>
</dbReference>
<feature type="compositionally biased region" description="Polar residues" evidence="2">
    <location>
        <begin position="324"/>
        <end position="336"/>
    </location>
</feature>